<sequence>MPDIHALPPAPNASLHLALNSDMLAAVTDACARQLFHANIKMRKPNRAIPTHRTNRENAERHRHIQGLRALLASAPSQIRRHIQAGLKLKIQKLRAKHGIPAAGKKQS</sequence>
<name>A0A178IP57_9BACT</name>
<dbReference type="RefSeq" id="WP_068768563.1">
    <property type="nucleotide sequence ID" value="NZ_CP109796.1"/>
</dbReference>
<proteinExistence type="predicted"/>
<keyword evidence="2" id="KW-1185">Reference proteome</keyword>
<dbReference type="STRING" id="1184151.AW736_01765"/>
<dbReference type="EMBL" id="LRRQ01000016">
    <property type="protein sequence ID" value="OAM91680.1"/>
    <property type="molecule type" value="Genomic_DNA"/>
</dbReference>
<accession>A0A178IP57</accession>
<dbReference type="Proteomes" id="UP000078486">
    <property type="component" value="Unassembled WGS sequence"/>
</dbReference>
<evidence type="ECO:0000313" key="2">
    <source>
        <dbReference type="Proteomes" id="UP000078486"/>
    </source>
</evidence>
<comment type="caution">
    <text evidence="1">The sequence shown here is derived from an EMBL/GenBank/DDBJ whole genome shotgun (WGS) entry which is preliminary data.</text>
</comment>
<gene>
    <name evidence="1" type="ORF">AW736_01765</name>
</gene>
<organism evidence="1 2">
    <name type="scientific">Termitidicoccus mucosus</name>
    <dbReference type="NCBI Taxonomy" id="1184151"/>
    <lineage>
        <taxon>Bacteria</taxon>
        <taxon>Pseudomonadati</taxon>
        <taxon>Verrucomicrobiota</taxon>
        <taxon>Opitutia</taxon>
        <taxon>Opitutales</taxon>
        <taxon>Opitutaceae</taxon>
        <taxon>Termitidicoccus</taxon>
    </lineage>
</organism>
<dbReference type="AlphaFoldDB" id="A0A178IP57"/>
<evidence type="ECO:0000313" key="1">
    <source>
        <dbReference type="EMBL" id="OAM91680.1"/>
    </source>
</evidence>
<protein>
    <submittedName>
        <fullName evidence="1">Uncharacterized protein</fullName>
    </submittedName>
</protein>
<reference evidence="1 2" key="1">
    <citation type="submission" date="2016-01" db="EMBL/GenBank/DDBJ databases">
        <title>High potential of lignocellulose degradation of a new Verrucomicrobia species.</title>
        <authorList>
            <person name="Wang Y."/>
            <person name="Shi Y."/>
            <person name="Qiu Z."/>
            <person name="Liu S."/>
            <person name="Yang H."/>
        </authorList>
    </citation>
    <scope>NUCLEOTIDE SEQUENCE [LARGE SCALE GENOMIC DNA]</scope>
    <source>
        <strain evidence="1 2">TSB47</strain>
    </source>
</reference>